<evidence type="ECO:0000256" key="5">
    <source>
        <dbReference type="ARBA" id="ARBA00022847"/>
    </source>
</evidence>
<evidence type="ECO:0000256" key="2">
    <source>
        <dbReference type="ARBA" id="ARBA00006434"/>
    </source>
</evidence>
<keyword evidence="4 14" id="KW-0812">Transmembrane</keyword>
<evidence type="ECO:0000256" key="13">
    <source>
        <dbReference type="RuleBase" id="RU362091"/>
    </source>
</evidence>
<keyword evidence="3" id="KW-0813">Transport</keyword>
<dbReference type="VEuPathDB" id="VectorBase:ISCW000470"/>
<feature type="transmembrane region" description="Helical" evidence="14">
    <location>
        <begin position="20"/>
        <end position="40"/>
    </location>
</feature>
<evidence type="ECO:0000256" key="3">
    <source>
        <dbReference type="ARBA" id="ARBA00022448"/>
    </source>
</evidence>
<protein>
    <submittedName>
        <fullName evidence="15 16">High-affinity choline transporter, putative</fullName>
    </submittedName>
</protein>
<evidence type="ECO:0000313" key="17">
    <source>
        <dbReference type="Proteomes" id="UP000001555"/>
    </source>
</evidence>
<comment type="similarity">
    <text evidence="2 13">Belongs to the sodium:solute symporter (SSF) (TC 2.A.21) family.</text>
</comment>
<accession>B7P3J0</accession>
<dbReference type="GO" id="GO:0015220">
    <property type="term" value="F:choline transmembrane transporter activity"/>
    <property type="evidence" value="ECO:0007669"/>
    <property type="project" value="UniProtKB-ARBA"/>
</dbReference>
<dbReference type="InterPro" id="IPR052244">
    <property type="entry name" value="Choline_transporter"/>
</dbReference>
<evidence type="ECO:0000256" key="4">
    <source>
        <dbReference type="ARBA" id="ARBA00022692"/>
    </source>
</evidence>
<dbReference type="PROSITE" id="PS50283">
    <property type="entry name" value="NA_SOLUT_SYMP_3"/>
    <property type="match status" value="1"/>
</dbReference>
<keyword evidence="8" id="KW-0915">Sodium</keyword>
<sequence>ILILPTAGATVNVVTGLDPITAMSLSATVAVLYTALGGLYSVRYTDIVQLTCILVGMVRVFRDCLLRYLAP</sequence>
<keyword evidence="17" id="KW-1185">Reference proteome</keyword>
<evidence type="ECO:0000256" key="8">
    <source>
        <dbReference type="ARBA" id="ARBA00023053"/>
    </source>
</evidence>
<dbReference type="Proteomes" id="UP000001555">
    <property type="component" value="Unassembled WGS sequence"/>
</dbReference>
<dbReference type="GO" id="GO:0006814">
    <property type="term" value="P:sodium ion transport"/>
    <property type="evidence" value="ECO:0007669"/>
    <property type="project" value="UniProtKB-KW"/>
</dbReference>
<comment type="subcellular location">
    <subcellularLocation>
        <location evidence="1">Membrane</location>
        <topology evidence="1">Multi-pass membrane protein</topology>
    </subcellularLocation>
</comment>
<dbReference type="VEuPathDB" id="VectorBase:ISCI000470"/>
<dbReference type="PANTHER" id="PTHR45897:SF4">
    <property type="entry name" value="HIGH-AFFINITY CHOLINE TRANSPORTER 1"/>
    <property type="match status" value="1"/>
</dbReference>
<dbReference type="EMBL" id="DS629139">
    <property type="protein sequence ID" value="EEC01162.1"/>
    <property type="molecule type" value="Genomic_DNA"/>
</dbReference>
<keyword evidence="10 14" id="KW-0472">Membrane</keyword>
<feature type="non-terminal residue" evidence="15">
    <location>
        <position position="71"/>
    </location>
</feature>
<evidence type="ECO:0000313" key="15">
    <source>
        <dbReference type="EMBL" id="EEC01162.1"/>
    </source>
</evidence>
<proteinExistence type="inferred from homology"/>
<evidence type="ECO:0000256" key="11">
    <source>
        <dbReference type="ARBA" id="ARBA00023180"/>
    </source>
</evidence>
<evidence type="ECO:0000313" key="16">
    <source>
        <dbReference type="EnsemblMetazoa" id="ISCW000470-PA"/>
    </source>
</evidence>
<dbReference type="Gene3D" id="1.20.1730.10">
    <property type="entry name" value="Sodium/glucose cotransporter"/>
    <property type="match status" value="1"/>
</dbReference>
<evidence type="ECO:0000256" key="7">
    <source>
        <dbReference type="ARBA" id="ARBA00022989"/>
    </source>
</evidence>
<evidence type="ECO:0000256" key="6">
    <source>
        <dbReference type="ARBA" id="ARBA00022979"/>
    </source>
</evidence>
<dbReference type="InterPro" id="IPR001734">
    <property type="entry name" value="Na/solute_symporter"/>
</dbReference>
<evidence type="ECO:0000256" key="10">
    <source>
        <dbReference type="ARBA" id="ARBA00023136"/>
    </source>
</evidence>
<feature type="non-terminal residue" evidence="15">
    <location>
        <position position="1"/>
    </location>
</feature>
<dbReference type="InterPro" id="IPR038377">
    <property type="entry name" value="Na/Glc_symporter_sf"/>
</dbReference>
<evidence type="ECO:0000256" key="9">
    <source>
        <dbReference type="ARBA" id="ARBA00023065"/>
    </source>
</evidence>
<evidence type="ECO:0000256" key="1">
    <source>
        <dbReference type="ARBA" id="ARBA00004141"/>
    </source>
</evidence>
<dbReference type="GO" id="GO:0015293">
    <property type="term" value="F:symporter activity"/>
    <property type="evidence" value="ECO:0007669"/>
    <property type="project" value="UniProtKB-KW"/>
</dbReference>
<dbReference type="Pfam" id="PF00474">
    <property type="entry name" value="SSF"/>
    <property type="match status" value="1"/>
</dbReference>
<keyword evidence="5" id="KW-0769">Symport</keyword>
<dbReference type="AlphaFoldDB" id="B7P3J0"/>
<keyword evidence="11" id="KW-0325">Glycoprotein</keyword>
<keyword evidence="6" id="KW-0530">Neurotransmitter biosynthesis</keyword>
<dbReference type="EMBL" id="ABJB010291808">
    <property type="status" value="NOT_ANNOTATED_CDS"/>
    <property type="molecule type" value="Genomic_DNA"/>
</dbReference>
<reference evidence="15 17" key="1">
    <citation type="submission" date="2008-03" db="EMBL/GenBank/DDBJ databases">
        <title>Annotation of Ixodes scapularis.</title>
        <authorList>
            <consortium name="Ixodes scapularis Genome Project Consortium"/>
            <person name="Caler E."/>
            <person name="Hannick L.I."/>
            <person name="Bidwell S."/>
            <person name="Joardar V."/>
            <person name="Thiagarajan M."/>
            <person name="Amedeo P."/>
            <person name="Galinsky K.J."/>
            <person name="Schobel S."/>
            <person name="Inman J."/>
            <person name="Hostetler J."/>
            <person name="Miller J."/>
            <person name="Hammond M."/>
            <person name="Megy K."/>
            <person name="Lawson D."/>
            <person name="Kodira C."/>
            <person name="Sutton G."/>
            <person name="Meyer J."/>
            <person name="Hill C.A."/>
            <person name="Birren B."/>
            <person name="Nene V."/>
            <person name="Collins F."/>
            <person name="Alarcon-Chaidez F."/>
            <person name="Wikel S."/>
            <person name="Strausberg R."/>
        </authorList>
    </citation>
    <scope>NUCLEOTIDE SEQUENCE [LARGE SCALE GENOMIC DNA]</scope>
    <source>
        <strain evidence="17">Wikel</strain>
        <strain evidence="15">Wikel colony</strain>
    </source>
</reference>
<gene>
    <name evidence="15" type="ORF">IscW_ISCW000470</name>
</gene>
<dbReference type="EnsemblMetazoa" id="ISCW000470-RA">
    <property type="protein sequence ID" value="ISCW000470-PA"/>
    <property type="gene ID" value="ISCW000470"/>
</dbReference>
<keyword evidence="7 14" id="KW-1133">Transmembrane helix</keyword>
<organism>
    <name type="scientific">Ixodes scapularis</name>
    <name type="common">Black-legged tick</name>
    <name type="synonym">Deer tick</name>
    <dbReference type="NCBI Taxonomy" id="6945"/>
    <lineage>
        <taxon>Eukaryota</taxon>
        <taxon>Metazoa</taxon>
        <taxon>Ecdysozoa</taxon>
        <taxon>Arthropoda</taxon>
        <taxon>Chelicerata</taxon>
        <taxon>Arachnida</taxon>
        <taxon>Acari</taxon>
        <taxon>Parasitiformes</taxon>
        <taxon>Ixodida</taxon>
        <taxon>Ixodoidea</taxon>
        <taxon>Ixodidae</taxon>
        <taxon>Ixodinae</taxon>
        <taxon>Ixodes</taxon>
    </lineage>
</organism>
<dbReference type="GO" id="GO:0016020">
    <property type="term" value="C:membrane"/>
    <property type="evidence" value="ECO:0007669"/>
    <property type="project" value="UniProtKB-SubCell"/>
</dbReference>
<dbReference type="PaxDb" id="6945-B7P3J0"/>
<evidence type="ECO:0000256" key="14">
    <source>
        <dbReference type="SAM" id="Phobius"/>
    </source>
</evidence>
<dbReference type="HOGENOM" id="CLU_2747331_0_0_1"/>
<keyword evidence="12" id="KW-0739">Sodium transport</keyword>
<dbReference type="PANTHER" id="PTHR45897">
    <property type="entry name" value="HIGH-AFFINITY CHOLINE TRANSPORTER 1"/>
    <property type="match status" value="1"/>
</dbReference>
<keyword evidence="9" id="KW-0406">Ion transport</keyword>
<name>B7P3J0_IXOSC</name>
<reference evidence="16" key="2">
    <citation type="submission" date="2020-05" db="UniProtKB">
        <authorList>
            <consortium name="EnsemblMetazoa"/>
        </authorList>
    </citation>
    <scope>IDENTIFICATION</scope>
    <source>
        <strain evidence="16">wikel</strain>
    </source>
</reference>
<evidence type="ECO:0000256" key="12">
    <source>
        <dbReference type="ARBA" id="ARBA00023201"/>
    </source>
</evidence>